<accession>A0A6S7J5G5</accession>
<sequence>MGWALKTTKRRPRFGKNVKGYLIEKFQAGETSGNKADPRTVSREMKFKKDGNGKLFFQPDEWKTAQQIKSFFSRYSATLRRQQIGVVGEEEEKEQELTEEDMEAWETEATLQDLRDAIYSQMRQEHPIQVGEINICDLSLAGKLQNLKIVQLKTVSSELGSNIQGSQARKKSFLEPLEEFAKSCKCRK</sequence>
<evidence type="ECO:0000313" key="1">
    <source>
        <dbReference type="EMBL" id="CAB4024260.1"/>
    </source>
</evidence>
<dbReference type="AlphaFoldDB" id="A0A6S7J5G5"/>
<dbReference type="Proteomes" id="UP001152795">
    <property type="component" value="Unassembled WGS sequence"/>
</dbReference>
<reference evidence="1" key="1">
    <citation type="submission" date="2020-04" db="EMBL/GenBank/DDBJ databases">
        <authorList>
            <person name="Alioto T."/>
            <person name="Alioto T."/>
            <person name="Gomez Garrido J."/>
        </authorList>
    </citation>
    <scope>NUCLEOTIDE SEQUENCE</scope>
    <source>
        <strain evidence="1">A484AB</strain>
    </source>
</reference>
<organism evidence="1 2">
    <name type="scientific">Paramuricea clavata</name>
    <name type="common">Red gorgonian</name>
    <name type="synonym">Violescent sea-whip</name>
    <dbReference type="NCBI Taxonomy" id="317549"/>
    <lineage>
        <taxon>Eukaryota</taxon>
        <taxon>Metazoa</taxon>
        <taxon>Cnidaria</taxon>
        <taxon>Anthozoa</taxon>
        <taxon>Octocorallia</taxon>
        <taxon>Malacalcyonacea</taxon>
        <taxon>Plexauridae</taxon>
        <taxon>Paramuricea</taxon>
    </lineage>
</organism>
<gene>
    <name evidence="1" type="ORF">PACLA_8A019292</name>
</gene>
<protein>
    <submittedName>
        <fullName evidence="1">Uncharacterized protein</fullName>
    </submittedName>
</protein>
<dbReference type="OrthoDB" id="5989285at2759"/>
<name>A0A6S7J5G5_PARCT</name>
<dbReference type="EMBL" id="CACRXK020012927">
    <property type="protein sequence ID" value="CAB4024260.1"/>
    <property type="molecule type" value="Genomic_DNA"/>
</dbReference>
<proteinExistence type="predicted"/>
<comment type="caution">
    <text evidence="1">The sequence shown here is derived from an EMBL/GenBank/DDBJ whole genome shotgun (WGS) entry which is preliminary data.</text>
</comment>
<keyword evidence="2" id="KW-1185">Reference proteome</keyword>
<evidence type="ECO:0000313" key="2">
    <source>
        <dbReference type="Proteomes" id="UP001152795"/>
    </source>
</evidence>